<proteinExistence type="predicted"/>
<organism evidence="1 2">
    <name type="scientific">Pseudomonas oryzihabitans</name>
    <dbReference type="NCBI Taxonomy" id="47885"/>
    <lineage>
        <taxon>Bacteria</taxon>
        <taxon>Pseudomonadati</taxon>
        <taxon>Pseudomonadota</taxon>
        <taxon>Gammaproteobacteria</taxon>
        <taxon>Pseudomonadales</taxon>
        <taxon>Pseudomonadaceae</taxon>
        <taxon>Pseudomonas</taxon>
    </lineage>
</organism>
<reference evidence="1" key="1">
    <citation type="submission" date="2023-08" db="EMBL/GenBank/DDBJ databases">
        <title>Functional and genomic diversity of the sorghum phyllosphere microbiome.</title>
        <authorList>
            <person name="Shade A."/>
        </authorList>
    </citation>
    <scope>NUCLEOTIDE SEQUENCE</scope>
    <source>
        <strain evidence="1">SORGH_AS_0201</strain>
    </source>
</reference>
<name>A0AAJ2BG69_9PSED</name>
<sequence>MDKLVYQLDHAGFYLGETVADASPLDPGVYLLPARCVETPPPTTWEDSQWPRWDGSAWRLVNRPKAFAAEDPVDKLKAFLAANPDVARLIGTA</sequence>
<comment type="caution">
    <text evidence="1">The sequence shown here is derived from an EMBL/GenBank/DDBJ whole genome shotgun (WGS) entry which is preliminary data.</text>
</comment>
<evidence type="ECO:0000313" key="1">
    <source>
        <dbReference type="EMBL" id="MDR6233539.1"/>
    </source>
</evidence>
<protein>
    <recommendedName>
        <fullName evidence="3">Phage tail protein</fullName>
    </recommendedName>
</protein>
<dbReference type="Proteomes" id="UP001268036">
    <property type="component" value="Unassembled WGS sequence"/>
</dbReference>
<dbReference type="RefSeq" id="WP_140220687.1">
    <property type="nucleotide sequence ID" value="NZ_CP021645.1"/>
</dbReference>
<gene>
    <name evidence="1" type="ORF">QE440_001280</name>
</gene>
<evidence type="ECO:0000313" key="2">
    <source>
        <dbReference type="Proteomes" id="UP001268036"/>
    </source>
</evidence>
<dbReference type="EMBL" id="JAVJAF010000001">
    <property type="protein sequence ID" value="MDR6233539.1"/>
    <property type="molecule type" value="Genomic_DNA"/>
</dbReference>
<evidence type="ECO:0008006" key="3">
    <source>
        <dbReference type="Google" id="ProtNLM"/>
    </source>
</evidence>
<accession>A0AAJ2BG69</accession>
<dbReference type="AlphaFoldDB" id="A0AAJ2BG69"/>